<evidence type="ECO:0000313" key="12">
    <source>
        <dbReference type="Proteomes" id="UP000006327"/>
    </source>
</evidence>
<dbReference type="NCBIfam" id="TIGR02103">
    <property type="entry name" value="pullul_strch"/>
    <property type="match status" value="1"/>
</dbReference>
<dbReference type="SUPFAM" id="SSF51011">
    <property type="entry name" value="Glycosyl hydrolase domain"/>
    <property type="match status" value="1"/>
</dbReference>
<dbReference type="SMART" id="SM00642">
    <property type="entry name" value="Aamy"/>
    <property type="match status" value="1"/>
</dbReference>
<keyword evidence="4" id="KW-0326">Glycosidase</keyword>
<dbReference type="SUPFAM" id="SSF81296">
    <property type="entry name" value="E set domains"/>
    <property type="match status" value="3"/>
</dbReference>
<dbReference type="InterPro" id="IPR017853">
    <property type="entry name" value="GH"/>
</dbReference>
<evidence type="ECO:0000256" key="4">
    <source>
        <dbReference type="ARBA" id="ARBA00023295"/>
    </source>
</evidence>
<dbReference type="Gene3D" id="2.60.40.1130">
    <property type="entry name" value="Rab geranylgeranyltransferase alpha-subunit, insert domain"/>
    <property type="match status" value="1"/>
</dbReference>
<evidence type="ECO:0000256" key="8">
    <source>
        <dbReference type="ARBA" id="ARBA00031076"/>
    </source>
</evidence>
<keyword evidence="2 9" id="KW-0732">Signal</keyword>
<proteinExistence type="inferred from homology"/>
<dbReference type="PANTHER" id="PTHR43002">
    <property type="entry name" value="GLYCOGEN DEBRANCHING ENZYME"/>
    <property type="match status" value="1"/>
</dbReference>
<dbReference type="InterPro" id="IPR011839">
    <property type="entry name" value="Pullul_strch"/>
</dbReference>
<dbReference type="InterPro" id="IPR041111">
    <property type="entry name" value="Pullulanase_Ins"/>
</dbReference>
<dbReference type="InterPro" id="IPR013780">
    <property type="entry name" value="Glyco_hydro_b"/>
</dbReference>
<evidence type="ECO:0000313" key="11">
    <source>
        <dbReference type="EMBL" id="GAC21068.1"/>
    </source>
</evidence>
<comment type="catalytic activity">
    <reaction evidence="5">
        <text>Hydrolysis of (1-&gt;6)-alpha-D-glucosidic linkages in pullulan, amylopectin and glycogen, and in the alpha- and beta-limit dextrins of amylopectin and glycogen.</text>
        <dbReference type="EC" id="3.2.1.41"/>
    </reaction>
</comment>
<gene>
    <name evidence="11" type="ORF">GARC_4126</name>
</gene>
<evidence type="ECO:0000259" key="10">
    <source>
        <dbReference type="SMART" id="SM00642"/>
    </source>
</evidence>
<dbReference type="Gene3D" id="2.60.40.1180">
    <property type="entry name" value="Golgi alpha-mannosidase II"/>
    <property type="match status" value="1"/>
</dbReference>
<dbReference type="GO" id="GO:0005975">
    <property type="term" value="P:carbohydrate metabolic process"/>
    <property type="evidence" value="ECO:0007669"/>
    <property type="project" value="InterPro"/>
</dbReference>
<dbReference type="CDD" id="cd02860">
    <property type="entry name" value="E_set_Pullulanase"/>
    <property type="match status" value="1"/>
</dbReference>
<evidence type="ECO:0000256" key="7">
    <source>
        <dbReference type="ARBA" id="ARBA00029618"/>
    </source>
</evidence>
<dbReference type="RefSeq" id="WP_007623643.1">
    <property type="nucleotide sequence ID" value="NZ_BAEO01000060.1"/>
</dbReference>
<dbReference type="Proteomes" id="UP000006327">
    <property type="component" value="Unassembled WGS sequence"/>
</dbReference>
<protein>
    <recommendedName>
        <fullName evidence="6">pullulanase</fullName>
        <ecNumber evidence="6">3.2.1.41</ecNumber>
    </recommendedName>
    <alternativeName>
        <fullName evidence="7">Alpha-dextrin endo-1,6-alpha-glucosidase</fullName>
    </alternativeName>
    <alternativeName>
        <fullName evidence="8">Pullulan 6-glucanohydrolase</fullName>
    </alternativeName>
</protein>
<dbReference type="STRING" id="493475.GARC_4126"/>
<dbReference type="GO" id="GO:0030246">
    <property type="term" value="F:carbohydrate binding"/>
    <property type="evidence" value="ECO:0007669"/>
    <property type="project" value="InterPro"/>
</dbReference>
<dbReference type="SUPFAM" id="SSF51445">
    <property type="entry name" value="(Trans)glycosidases"/>
    <property type="match status" value="1"/>
</dbReference>
<dbReference type="InterPro" id="IPR013784">
    <property type="entry name" value="Carb-bd-like_fold"/>
</dbReference>
<dbReference type="InterPro" id="IPR040671">
    <property type="entry name" value="Pullulanase_N2"/>
</dbReference>
<dbReference type="Pfam" id="PF18494">
    <property type="entry name" value="Pullulanase_Ins"/>
    <property type="match status" value="1"/>
</dbReference>
<dbReference type="Pfam" id="PF11852">
    <property type="entry name" value="Pullul_strch_C"/>
    <property type="match status" value="1"/>
</dbReference>
<dbReference type="CDD" id="cd10315">
    <property type="entry name" value="CBM41_pullulanase"/>
    <property type="match status" value="1"/>
</dbReference>
<reference evidence="11 12" key="1">
    <citation type="journal article" date="2017" name="Antonie Van Leeuwenhoek">
        <title>Rhizobium rhizosphaerae sp. nov., a novel species isolated from rice rhizosphere.</title>
        <authorList>
            <person name="Zhao J.J."/>
            <person name="Zhang J."/>
            <person name="Zhang R.J."/>
            <person name="Zhang C.W."/>
            <person name="Yin H.Q."/>
            <person name="Zhang X.X."/>
        </authorList>
    </citation>
    <scope>NUCLEOTIDE SEQUENCE [LARGE SCALE GENOMIC DNA]</scope>
    <source>
        <strain evidence="11 12">BSs20135</strain>
    </source>
</reference>
<name>K6YWF7_9ALTE</name>
<dbReference type="InterPro" id="IPR005323">
    <property type="entry name" value="CBM41_pullulanase"/>
</dbReference>
<comment type="similarity">
    <text evidence="1">Belongs to the glycosyl hydrolase 13 family.</text>
</comment>
<dbReference type="EC" id="3.2.1.41" evidence="6"/>
<dbReference type="EMBL" id="BAEO01000060">
    <property type="protein sequence ID" value="GAC21068.1"/>
    <property type="molecule type" value="Genomic_DNA"/>
</dbReference>
<dbReference type="InterPro" id="IPR013783">
    <property type="entry name" value="Ig-like_fold"/>
</dbReference>
<evidence type="ECO:0000256" key="5">
    <source>
        <dbReference type="ARBA" id="ARBA00023965"/>
    </source>
</evidence>
<evidence type="ECO:0000256" key="9">
    <source>
        <dbReference type="SAM" id="SignalP"/>
    </source>
</evidence>
<dbReference type="CDD" id="cd02861">
    <property type="entry name" value="E_set_pullulanase_like"/>
    <property type="match status" value="2"/>
</dbReference>
<comment type="caution">
    <text evidence="11">The sequence shown here is derived from an EMBL/GenBank/DDBJ whole genome shotgun (WGS) entry which is preliminary data.</text>
</comment>
<dbReference type="Gene3D" id="2.60.40.10">
    <property type="entry name" value="Immunoglobulins"/>
    <property type="match status" value="3"/>
</dbReference>
<evidence type="ECO:0000256" key="2">
    <source>
        <dbReference type="ARBA" id="ARBA00022729"/>
    </source>
</evidence>
<dbReference type="InterPro" id="IPR006047">
    <property type="entry name" value="GH13_cat_dom"/>
</dbReference>
<dbReference type="CDD" id="cd11341">
    <property type="entry name" value="AmyAc_Pullulanase_LD-like"/>
    <property type="match status" value="1"/>
</dbReference>
<dbReference type="eggNOG" id="COG1523">
    <property type="taxonomic scope" value="Bacteria"/>
</dbReference>
<organism evidence="11 12">
    <name type="scientific">Paraglaciecola arctica BSs20135</name>
    <dbReference type="NCBI Taxonomy" id="493475"/>
    <lineage>
        <taxon>Bacteria</taxon>
        <taxon>Pseudomonadati</taxon>
        <taxon>Pseudomonadota</taxon>
        <taxon>Gammaproteobacteria</taxon>
        <taxon>Alteromonadales</taxon>
        <taxon>Alteromonadaceae</taxon>
        <taxon>Paraglaciecola</taxon>
    </lineage>
</organism>
<feature type="signal peptide" evidence="9">
    <location>
        <begin position="1"/>
        <end position="21"/>
    </location>
</feature>
<dbReference type="SUPFAM" id="SSF49452">
    <property type="entry name" value="Starch-binding domain-like"/>
    <property type="match status" value="1"/>
</dbReference>
<keyword evidence="12" id="KW-1185">Reference proteome</keyword>
<feature type="chain" id="PRO_5003901546" description="pullulanase" evidence="9">
    <location>
        <begin position="22"/>
        <end position="1354"/>
    </location>
</feature>
<dbReference type="Pfam" id="PF02922">
    <property type="entry name" value="CBM_48"/>
    <property type="match status" value="1"/>
</dbReference>
<feature type="domain" description="Glycosyl hydrolase family 13 catalytic" evidence="10">
    <location>
        <begin position="629"/>
        <end position="976"/>
    </location>
</feature>
<sequence>MKSFIYINMLLMLLLTPFAHATWQDAENAEFSYSSRPIFDRVNRQYSSIVTLTNTGSDISAPMRVLFDASSLQIMNSQGAENDLPFITLNINELAAGATHKFTVKLSLTRAALSMQMRLQADLVPVGAPGTGLQLEENQIALFYQREDANYQGWGLHLWNGEDCGDYAAPTSDSTHFGNWGDPYPADGEHPVYGAYYILTIIPGASCYNFIMHNGDNKALGNDNSRFEPANGQQAFTFHGYPELWYEPLVSRPFTVDGAKAHWINTNTLVWLTTGNAVEYRLYTSADASLSQVNDETLDAASFTPLTMAIVDPAVYAQDPQLNGFSGFTMNLSAEQAKQWAKQQLLAVALDAQGELIEATRVQLPRLLDNLYTSAASDADEAQLGVSYSNDSITANLWAPTAQAVNIAVFNSNKQALSNHAMTLDDTTGIWSYSGAKADLDRQFYRYDVTVYHPLTEQIEQLTTTDPYSVSLATNGRYSQFVSLQDADLKPANWDDHVVPTIIDAEDAVIYEGHIRDFSILDQSTSVAHRGKYMAFTELNSAPMQHLQGLQQAGLTHFHLLPANDIASIQEDTSQRVDVTDTVAKLCQLNNTAPVCGVENNQLTLLQVLESYDPSTTDAQALVESMRAFDGFNWGYDPQHFAAPEGSYATDADGVSRILEMRAMNQSLHQIGLRVILDVVYNHAASSGLYDNSVLDKVVPGYYHRLNETSGQIENSTCCENTATEHKMMAKLMNDSLVSFAEHFGFDGFRFDLMGHIPKQAIVDAREAVRTVDVDTYFYGEGWNFGEVANNRRFEQASQLNMAGTEIGTYSDRQRDAVRDGAMFTGGSISEQDVIRVGLVGNVGSYQFVAASDAYISTYDYQWNGQPAGYSIDPADTINYISKHDNETLWDKLQYALPANLGVQDRVRIQNVALSIPLLSQGIPFLHMGSDLIRSKSMDRNTYDAGDWFNRVDFTHASNNWNIGLPLAQDNQNNWGNISPISANSNSDFTTTDVQLSATVFKEFLQIRSDSKLFRLNSAEDIAQRIKFYNTGSQQVQGLIVMSLDDGIGLADIDDNNDAIVVIINGSASTQSVEVNNANAFVLHQSQQQSADPIVQTATFNSGTFTVPPLTTAVFVKPQDGSQGYGLSALPPYGEQSIYLRGDFNSWDTSLPFSYQGNDSYALDAALLQGDYQFKIADQDFAAVNIGGQFTMPVGSPATLTNGANNLSLSLIADGNYKFVLDAANGNNPTLTIIPEDPNAIPAPYGNHVPLLRGDMNGWGTTSPLSYEGNGIYRGVFNIGAGSYNFKIADQDWGGSGGLNLGANTDVELHTVVTLYPGSNDNLHINIQNTADLIFELDASNLGSPTLTVTEQLE</sequence>
<dbReference type="Pfam" id="PF03714">
    <property type="entry name" value="PUD"/>
    <property type="match status" value="1"/>
</dbReference>
<evidence type="ECO:0000256" key="1">
    <source>
        <dbReference type="ARBA" id="ARBA00008061"/>
    </source>
</evidence>
<keyword evidence="3" id="KW-0378">Hydrolase</keyword>
<dbReference type="OrthoDB" id="3236218at2"/>
<accession>K6YWF7</accession>
<evidence type="ECO:0000256" key="6">
    <source>
        <dbReference type="ARBA" id="ARBA00024062"/>
    </source>
</evidence>
<dbReference type="InterPro" id="IPR024561">
    <property type="entry name" value="Pullul_strch_C"/>
</dbReference>
<dbReference type="InterPro" id="IPR014756">
    <property type="entry name" value="Ig_E-set"/>
</dbReference>
<dbReference type="Gene3D" id="2.60.40.1110">
    <property type="match status" value="1"/>
</dbReference>
<evidence type="ECO:0000256" key="3">
    <source>
        <dbReference type="ARBA" id="ARBA00022801"/>
    </source>
</evidence>
<dbReference type="Gene3D" id="3.20.20.80">
    <property type="entry name" value="Glycosidases"/>
    <property type="match status" value="1"/>
</dbReference>
<dbReference type="GO" id="GO:0051060">
    <property type="term" value="F:pullulanase activity"/>
    <property type="evidence" value="ECO:0007669"/>
    <property type="project" value="UniProtKB-EC"/>
</dbReference>
<dbReference type="InterPro" id="IPR004193">
    <property type="entry name" value="Glyco_hydro_13_N"/>
</dbReference>
<dbReference type="Pfam" id="PF17967">
    <property type="entry name" value="Pullulanase_N2"/>
    <property type="match status" value="1"/>
</dbReference>